<organism evidence="2 3">
    <name type="scientific">Dendroctonus ponderosae</name>
    <name type="common">Mountain pine beetle</name>
    <dbReference type="NCBI Taxonomy" id="77166"/>
    <lineage>
        <taxon>Eukaryota</taxon>
        <taxon>Metazoa</taxon>
        <taxon>Ecdysozoa</taxon>
        <taxon>Arthropoda</taxon>
        <taxon>Hexapoda</taxon>
        <taxon>Insecta</taxon>
        <taxon>Pterygota</taxon>
        <taxon>Neoptera</taxon>
        <taxon>Endopterygota</taxon>
        <taxon>Coleoptera</taxon>
        <taxon>Polyphaga</taxon>
        <taxon>Cucujiformia</taxon>
        <taxon>Curculionidae</taxon>
        <taxon>Scolytinae</taxon>
        <taxon>Dendroctonus</taxon>
    </lineage>
</organism>
<feature type="compositionally biased region" description="Acidic residues" evidence="1">
    <location>
        <begin position="219"/>
        <end position="229"/>
    </location>
</feature>
<dbReference type="EnsemblMetazoa" id="XM_019900993.1">
    <property type="protein sequence ID" value="XP_019756552.1"/>
    <property type="gene ID" value="LOC109535149"/>
</dbReference>
<dbReference type="Proteomes" id="UP000019118">
    <property type="component" value="Unassembled WGS sequence"/>
</dbReference>
<dbReference type="AlphaFoldDB" id="A0AAR5P6R3"/>
<protein>
    <submittedName>
        <fullName evidence="2">Uncharacterized protein</fullName>
    </submittedName>
</protein>
<feature type="region of interest" description="Disordered" evidence="1">
    <location>
        <begin position="213"/>
        <end position="234"/>
    </location>
</feature>
<proteinExistence type="predicted"/>
<accession>A0AAR5P6R3</accession>
<name>A0AAR5P6R3_DENPD</name>
<reference evidence="3" key="1">
    <citation type="journal article" date="2013" name="Genome Biol.">
        <title>Draft genome of the mountain pine beetle, Dendroctonus ponderosae Hopkins, a major forest pest.</title>
        <authorList>
            <person name="Keeling C.I."/>
            <person name="Yuen M.M."/>
            <person name="Liao N.Y."/>
            <person name="Docking T.R."/>
            <person name="Chan S.K."/>
            <person name="Taylor G.A."/>
            <person name="Palmquist D.L."/>
            <person name="Jackman S.D."/>
            <person name="Nguyen A."/>
            <person name="Li M."/>
            <person name="Henderson H."/>
            <person name="Janes J.K."/>
            <person name="Zhao Y."/>
            <person name="Pandoh P."/>
            <person name="Moore R."/>
            <person name="Sperling F.A."/>
            <person name="Huber D.P."/>
            <person name="Birol I."/>
            <person name="Jones S.J."/>
            <person name="Bohlmann J."/>
        </authorList>
    </citation>
    <scope>NUCLEOTIDE SEQUENCE</scope>
</reference>
<sequence>MSPVDILEAEADFADNALLRQALVVTEVAFDLKERYTTGEKYINYLKVLINGAEKGIDALAVTARSSFNVALKLLQSNICKEKISDQMKHEYNNLQAIIIRELNAFDLRVEEMEADFDLLNLDQLAEKIRSMDTKTPISENVLQPNPSSNRSSKMDINEKYPENISRESLIDLNNVINLPPVPEDIFTSFSNKPVRTSSLSSLKSMRKVKLSLQKAENSDDEDSSDTDEHDYSRMIYGDIDEAKLITSHSASSKKLQLGNIKEESQD</sequence>
<evidence type="ECO:0000313" key="3">
    <source>
        <dbReference type="Proteomes" id="UP000019118"/>
    </source>
</evidence>
<reference evidence="2" key="2">
    <citation type="submission" date="2024-08" db="UniProtKB">
        <authorList>
            <consortium name="EnsemblMetazoa"/>
        </authorList>
    </citation>
    <scope>IDENTIFICATION</scope>
</reference>
<keyword evidence="3" id="KW-1185">Reference proteome</keyword>
<feature type="region of interest" description="Disordered" evidence="1">
    <location>
        <begin position="136"/>
        <end position="156"/>
    </location>
</feature>
<dbReference type="KEGG" id="dpa:109535149"/>
<feature type="compositionally biased region" description="Polar residues" evidence="1">
    <location>
        <begin position="136"/>
        <end position="152"/>
    </location>
</feature>
<evidence type="ECO:0000256" key="1">
    <source>
        <dbReference type="SAM" id="MobiDB-lite"/>
    </source>
</evidence>
<evidence type="ECO:0000313" key="2">
    <source>
        <dbReference type="EnsemblMetazoa" id="XP_019756552.1"/>
    </source>
</evidence>
<dbReference type="GeneID" id="109535149"/>